<proteinExistence type="predicted"/>
<dbReference type="GO" id="GO:0016020">
    <property type="term" value="C:membrane"/>
    <property type="evidence" value="ECO:0007669"/>
    <property type="project" value="TreeGrafter"/>
</dbReference>
<keyword evidence="2" id="KW-0732">Signal</keyword>
<dbReference type="GO" id="GO:0008104">
    <property type="term" value="P:intracellular protein localization"/>
    <property type="evidence" value="ECO:0007669"/>
    <property type="project" value="TreeGrafter"/>
</dbReference>
<name>A0A2J7Q422_9NEOP</name>
<dbReference type="PANTHER" id="PTHR13743">
    <property type="entry name" value="BEIGE/BEACH-RELATED"/>
    <property type="match status" value="1"/>
</dbReference>
<feature type="compositionally biased region" description="Low complexity" evidence="1">
    <location>
        <begin position="1013"/>
        <end position="1026"/>
    </location>
</feature>
<feature type="signal peptide" evidence="2">
    <location>
        <begin position="1"/>
        <end position="15"/>
    </location>
</feature>
<evidence type="ECO:0000313" key="4">
    <source>
        <dbReference type="EMBL" id="PNF23324.1"/>
    </source>
</evidence>
<dbReference type="Pfam" id="PF15787">
    <property type="entry name" value="DUF4704"/>
    <property type="match status" value="1"/>
</dbReference>
<dbReference type="InterPro" id="IPR016024">
    <property type="entry name" value="ARM-type_fold"/>
</dbReference>
<evidence type="ECO:0000259" key="3">
    <source>
        <dbReference type="Pfam" id="PF15787"/>
    </source>
</evidence>
<protein>
    <recommendedName>
        <fullName evidence="3">DUF4704 domain-containing protein</fullName>
    </recommendedName>
</protein>
<dbReference type="AlphaFoldDB" id="A0A2J7Q422"/>
<comment type="caution">
    <text evidence="4">The sequence shown here is derived from an EMBL/GenBank/DDBJ whole genome shotgun (WGS) entry which is preliminary data.</text>
</comment>
<reference evidence="4 5" key="1">
    <citation type="submission" date="2017-12" db="EMBL/GenBank/DDBJ databases">
        <title>Hemimetabolous genomes reveal molecular basis of termite eusociality.</title>
        <authorList>
            <person name="Harrison M.C."/>
            <person name="Jongepier E."/>
            <person name="Robertson H.M."/>
            <person name="Arning N."/>
            <person name="Bitard-Feildel T."/>
            <person name="Chao H."/>
            <person name="Childers C.P."/>
            <person name="Dinh H."/>
            <person name="Doddapaneni H."/>
            <person name="Dugan S."/>
            <person name="Gowin J."/>
            <person name="Greiner C."/>
            <person name="Han Y."/>
            <person name="Hu H."/>
            <person name="Hughes D.S.T."/>
            <person name="Huylmans A.-K."/>
            <person name="Kemena C."/>
            <person name="Kremer L.P.M."/>
            <person name="Lee S.L."/>
            <person name="Lopez-Ezquerra A."/>
            <person name="Mallet L."/>
            <person name="Monroy-Kuhn J.M."/>
            <person name="Moser A."/>
            <person name="Murali S.C."/>
            <person name="Muzny D.M."/>
            <person name="Otani S."/>
            <person name="Piulachs M.-D."/>
            <person name="Poelchau M."/>
            <person name="Qu J."/>
            <person name="Schaub F."/>
            <person name="Wada-Katsumata A."/>
            <person name="Worley K.C."/>
            <person name="Xie Q."/>
            <person name="Ylla G."/>
            <person name="Poulsen M."/>
            <person name="Gibbs R.A."/>
            <person name="Schal C."/>
            <person name="Richards S."/>
            <person name="Belles X."/>
            <person name="Korb J."/>
            <person name="Bornberg-Bauer E."/>
        </authorList>
    </citation>
    <scope>NUCLEOTIDE SEQUENCE [LARGE SCALE GENOMIC DNA]</scope>
    <source>
        <tissue evidence="4">Whole body</tissue>
    </source>
</reference>
<dbReference type="InterPro" id="IPR031570">
    <property type="entry name" value="NBEA/BDCP_DUF4704"/>
</dbReference>
<dbReference type="SUPFAM" id="SSF49899">
    <property type="entry name" value="Concanavalin A-like lectins/glucanases"/>
    <property type="match status" value="1"/>
</dbReference>
<gene>
    <name evidence="4" type="ORF">B7P43_G17104</name>
</gene>
<evidence type="ECO:0000256" key="1">
    <source>
        <dbReference type="SAM" id="MobiDB-lite"/>
    </source>
</evidence>
<dbReference type="InterPro" id="IPR050865">
    <property type="entry name" value="BEACH_Domain"/>
</dbReference>
<feature type="region of interest" description="Disordered" evidence="1">
    <location>
        <begin position="974"/>
        <end position="994"/>
    </location>
</feature>
<dbReference type="GO" id="GO:0005829">
    <property type="term" value="C:cytosol"/>
    <property type="evidence" value="ECO:0007669"/>
    <property type="project" value="TreeGrafter"/>
</dbReference>
<feature type="domain" description="DUF4704" evidence="3">
    <location>
        <begin position="425"/>
        <end position="766"/>
    </location>
</feature>
<dbReference type="PANTHER" id="PTHR13743:SF112">
    <property type="entry name" value="BEACH DOMAIN-CONTAINING PROTEIN"/>
    <property type="match status" value="1"/>
</dbReference>
<dbReference type="EMBL" id="NEVH01018417">
    <property type="protein sequence ID" value="PNF23324.1"/>
    <property type="molecule type" value="Genomic_DNA"/>
</dbReference>
<dbReference type="GO" id="GO:0019901">
    <property type="term" value="F:protein kinase binding"/>
    <property type="evidence" value="ECO:0007669"/>
    <property type="project" value="TreeGrafter"/>
</dbReference>
<keyword evidence="5" id="KW-1185">Reference proteome</keyword>
<dbReference type="Proteomes" id="UP000235965">
    <property type="component" value="Unassembled WGS sequence"/>
</dbReference>
<feature type="region of interest" description="Disordered" evidence="1">
    <location>
        <begin position="1013"/>
        <end position="1040"/>
    </location>
</feature>
<dbReference type="InterPro" id="IPR013320">
    <property type="entry name" value="ConA-like_dom_sf"/>
</dbReference>
<accession>A0A2J7Q422</accession>
<dbReference type="SUPFAM" id="SSF48371">
    <property type="entry name" value="ARM repeat"/>
    <property type="match status" value="1"/>
</dbReference>
<feature type="compositionally biased region" description="Low complexity" evidence="1">
    <location>
        <begin position="982"/>
        <end position="994"/>
    </location>
</feature>
<feature type="non-terminal residue" evidence="4">
    <location>
        <position position="1"/>
    </location>
</feature>
<evidence type="ECO:0000256" key="2">
    <source>
        <dbReference type="SAM" id="SignalP"/>
    </source>
</evidence>
<dbReference type="OrthoDB" id="26681at2759"/>
<sequence length="1113" mass="123210">DVLLLIVRWLGSVDADDQQWLAGESYKLCTSNLPSKTLACRQGVILAICQALEDHVKLSQKTANELIKLLEVLASHSITPYELKQTFLLLREDADLKFPYRIQVLHAISSVARKSDFVDCNSYFDIQRDSDGISVSGIKKWPGAGYGFSFHCWVQLDPIKEPQSLSPANYRRQLFSLLTSGGTGLEAFFRPDGALVVGISTKKEFLSASVTDFPLIEGQWHCVDICHMAARRPFGQRQLTVYIDGAQRMVASVKSPAMTDPFAFCTIGSVVQRHSNSSGAVVDGKSGDRGGLLSGGVMERGLLPTLINQVPNYFTLPLRSSTPLDPNVKSFPAGMQDTIWGSPTSLKGQVGLACLFQEALTPQQVKTLYDGGPNCFALFALEDVPEFIELTNKLVFCFSPAAYWNNLCLDLTPANMYEGHVVAAHCQTYSIKNAINGIGGVHALFPILENASTSDEGPDLSFLSPSVEKEYRLIEGHEGSVDSDEWEILPSSSYSDWKLEQNPISGFLSLLKNIIAGSPVNQEQLMKNNGLLIIGVLLTKAKPHLIDVNVLMAVQLLVEMARDIPNPALRQSLFQHILFNFRIWSRSQFHIRIGHVQYISTVVKDDRRYFRKKYGVQFQLDVIRQYHSASEVLSSDDSKTICMSLLGLVKYYIQKEPNLKEVAAILGFLSSVKEEILLQEVLEMLISYLESRSCRDQVFLLLCEPHGAETLYCLLVEKSFSMELKQKVLKLLSVLLRSDCVYERDKSRLRLQDTSVLGGKSMGMYPGLIALLQDQQFSMEVTALLLDQILSADSSGAYAGALSLLHALSLADLDLKLEAARKILTATFMKANAPHHFARQVGWQDCITRLLVKRSISTPKPQQSGSFPDLMSFDEENLELENTSYSPSSVLRISTHVTDAALVLENEIKEVADTVTSAVADNIHYAADNITSVVASAYSVFRQKTFEMQESLEELGESAVSRLKQRRSLISLYDSASDRECSPSPSRASPRPVRTPQLLASLGLDLDALSLGNRSGSSSSTEDLSSPNQNDNTASTKDDISIASVQSINEDQEEGLMSVALKQWKEMDAEKLVDQEEELCYLVANILFTVLWRGVEGASKEAWKVCVAKQNMC</sequence>
<evidence type="ECO:0000313" key="5">
    <source>
        <dbReference type="Proteomes" id="UP000235965"/>
    </source>
</evidence>
<organism evidence="4 5">
    <name type="scientific">Cryptotermes secundus</name>
    <dbReference type="NCBI Taxonomy" id="105785"/>
    <lineage>
        <taxon>Eukaryota</taxon>
        <taxon>Metazoa</taxon>
        <taxon>Ecdysozoa</taxon>
        <taxon>Arthropoda</taxon>
        <taxon>Hexapoda</taxon>
        <taxon>Insecta</taxon>
        <taxon>Pterygota</taxon>
        <taxon>Neoptera</taxon>
        <taxon>Polyneoptera</taxon>
        <taxon>Dictyoptera</taxon>
        <taxon>Blattodea</taxon>
        <taxon>Blattoidea</taxon>
        <taxon>Termitoidae</taxon>
        <taxon>Kalotermitidae</taxon>
        <taxon>Cryptotermitinae</taxon>
        <taxon>Cryptotermes</taxon>
    </lineage>
</organism>
<feature type="chain" id="PRO_5014344947" description="DUF4704 domain-containing protein" evidence="2">
    <location>
        <begin position="16"/>
        <end position="1113"/>
    </location>
</feature>
<dbReference type="Gene3D" id="2.60.120.200">
    <property type="match status" value="1"/>
</dbReference>